<protein>
    <submittedName>
        <fullName evidence="1">Uncharacterized protein</fullName>
    </submittedName>
</protein>
<organism evidence="1">
    <name type="scientific">Xanthomonas vasicola pv. vasculorum NCPPB 890</name>
    <dbReference type="NCBI Taxonomy" id="1184265"/>
    <lineage>
        <taxon>Bacteria</taxon>
        <taxon>Pseudomonadati</taxon>
        <taxon>Pseudomonadota</taxon>
        <taxon>Gammaproteobacteria</taxon>
        <taxon>Lysobacterales</taxon>
        <taxon>Lysobacteraceae</taxon>
        <taxon>Xanthomonas</taxon>
    </lineage>
</organism>
<proteinExistence type="predicted"/>
<gene>
    <name evidence="1" type="ORF">A11K_0115485</name>
</gene>
<dbReference type="AlphaFoldDB" id="A0A836P293"/>
<name>A0A836P293_XANVA</name>
<comment type="caution">
    <text evidence="1">The sequence shown here is derived from an EMBL/GenBank/DDBJ whole genome shotgun (WGS) entry which is preliminary data.</text>
</comment>
<dbReference type="EMBL" id="AKBN01000916">
    <property type="protein sequence ID" value="KFA01490.1"/>
    <property type="molecule type" value="Genomic_DNA"/>
</dbReference>
<sequence>MGCTGVGVVMGCKVLDERVVVADCASAVPASVSKTHSSTPRVEEWFAMTGTVSVRGFLVDGGAHVLRQCAQPAGG</sequence>
<evidence type="ECO:0000313" key="1">
    <source>
        <dbReference type="EMBL" id="KFA01490.1"/>
    </source>
</evidence>
<reference evidence="1" key="1">
    <citation type="submission" date="2012-05" db="EMBL/GenBank/DDBJ databases">
        <authorList>
            <person name="Studholme D.J."/>
            <person name="Wasukira A."/>
            <person name="Grant M."/>
        </authorList>
    </citation>
    <scope>NUCLEOTIDE SEQUENCE [LARGE SCALE GENOMIC DNA]</scope>
    <source>
        <strain evidence="1">NCPPB 890</strain>
    </source>
</reference>
<accession>A0A836P293</accession>